<accession>A0AAD1UD48</accession>
<protein>
    <submittedName>
        <fullName evidence="1">Uncharacterized protein</fullName>
    </submittedName>
</protein>
<evidence type="ECO:0000313" key="2">
    <source>
        <dbReference type="Proteomes" id="UP001295684"/>
    </source>
</evidence>
<name>A0AAD1UD48_EUPCR</name>
<proteinExistence type="predicted"/>
<sequence length="454" mass="53312">MESSSELYTEEMKSSTYNFDFKNASIRINFFQDFFIYVDFKQKTRCKIHLSQFKFNSEEDEVALKKKYKLEIGKKIESGALKIEPFHKVFFAPIDEFKDTDQIVHIAPHFVYLIRGHISTSTKVNAMAYARGGSLPKIYKFDFSKFEYKLVFTFNHDLYGFTATRYSLSQDSIIELVSPFSRDEMNGSGYRGFLVLGGKGIKVPRESENSFLKRYYFYITHDGKGEHLDSMYIIKSKAMYVKSDSISITHRINNLDYVICHAGSRKKDNSESKEMEMTSSFDTLFYHIDKAAMCFGTPQIDQCSFWNSTKYAMIPTGDFIYFLGGRSLVEAEDLNNERLNIRKLKIIMDPDQPLNIHSITETEDFHPVRKSETLLFNEESHSDLCYLNYNDNTKPLETIYGLFTTYSDPHELYVLEYDTEKEKPVIKNLRVDYRPFKHKTKVVKYFIYFMYWFG</sequence>
<keyword evidence="2" id="KW-1185">Reference proteome</keyword>
<dbReference type="Proteomes" id="UP001295684">
    <property type="component" value="Unassembled WGS sequence"/>
</dbReference>
<reference evidence="1" key="1">
    <citation type="submission" date="2023-07" db="EMBL/GenBank/DDBJ databases">
        <authorList>
            <consortium name="AG Swart"/>
            <person name="Singh M."/>
            <person name="Singh A."/>
            <person name="Seah K."/>
            <person name="Emmerich C."/>
        </authorList>
    </citation>
    <scope>NUCLEOTIDE SEQUENCE</scope>
    <source>
        <strain evidence="1">DP1</strain>
    </source>
</reference>
<dbReference type="AlphaFoldDB" id="A0AAD1UD48"/>
<dbReference type="EMBL" id="CAMPGE010005774">
    <property type="protein sequence ID" value="CAI2364614.1"/>
    <property type="molecule type" value="Genomic_DNA"/>
</dbReference>
<organism evidence="1 2">
    <name type="scientific">Euplotes crassus</name>
    <dbReference type="NCBI Taxonomy" id="5936"/>
    <lineage>
        <taxon>Eukaryota</taxon>
        <taxon>Sar</taxon>
        <taxon>Alveolata</taxon>
        <taxon>Ciliophora</taxon>
        <taxon>Intramacronucleata</taxon>
        <taxon>Spirotrichea</taxon>
        <taxon>Hypotrichia</taxon>
        <taxon>Euplotida</taxon>
        <taxon>Euplotidae</taxon>
        <taxon>Moneuplotes</taxon>
    </lineage>
</organism>
<gene>
    <name evidence="1" type="ORF">ECRASSUSDP1_LOCUS5959</name>
</gene>
<evidence type="ECO:0000313" key="1">
    <source>
        <dbReference type="EMBL" id="CAI2364614.1"/>
    </source>
</evidence>
<comment type="caution">
    <text evidence="1">The sequence shown here is derived from an EMBL/GenBank/DDBJ whole genome shotgun (WGS) entry which is preliminary data.</text>
</comment>